<dbReference type="GeneID" id="14515441"/>
<proteinExistence type="predicted"/>
<dbReference type="Proteomes" id="UP000010999">
    <property type="component" value="Segment"/>
</dbReference>
<dbReference type="KEGG" id="vg:14515441"/>
<dbReference type="RefSeq" id="YP_007392665.1">
    <property type="nucleotide sequence ID" value="NC_020201.1"/>
</dbReference>
<sequence length="214" mass="22817">MNELLLIGCQETETLLFNIPPVEGGGSKTVMDVAGLRQFNATGSAGVVGHAFGNQVLGMESAGGHFENLSNVDFAIGTKPFELKLDMYLWGYPSTEGAIFSQLSPSSGGGTFGLTMARVTNVKRLAFFFTSKGSLSSRQVVVADRDVPLLTPVNVRVKFDGKNITIFMDDVNVGTIAASRVHSEGLPVGIGGHYGTNSYNMNGMLKNITITKFQ</sequence>
<protein>
    <submittedName>
        <fullName evidence="1">Uncharacterized protein</fullName>
    </submittedName>
</protein>
<gene>
    <name evidence="1" type="ORF">phiTE_203</name>
</gene>
<name>K9L3X4_9CAUD</name>
<organism evidence="1 2">
    <name type="scientific">Pectobacterium phage phiTE</name>
    <dbReference type="NCBI Taxonomy" id="1116482"/>
    <lineage>
        <taxon>Viruses</taxon>
        <taxon>Duplodnaviria</taxon>
        <taxon>Heunggongvirae</taxon>
        <taxon>Uroviricota</taxon>
        <taxon>Caudoviricetes</taxon>
        <taxon>Vequintavirinae</taxon>
        <taxon>Certrevirus</taxon>
        <taxon>Certrevirus phiTE</taxon>
    </lineage>
</organism>
<dbReference type="EMBL" id="JQ015307">
    <property type="protein sequence ID" value="AEZ66369.1"/>
    <property type="molecule type" value="Genomic_DNA"/>
</dbReference>
<evidence type="ECO:0000313" key="1">
    <source>
        <dbReference type="EMBL" id="AEZ66369.1"/>
    </source>
</evidence>
<reference evidence="1 2" key="2">
    <citation type="journal article" date="2012" name="PLoS Genet.">
        <title>Viral evasion of a bacterial suicide system by RNA-based molecular mimicry enables infectious altruism.</title>
        <authorList>
            <person name="Blower T.R."/>
            <person name="Evans T.J."/>
            <person name="Przybilski R."/>
            <person name="Fineran P.C."/>
            <person name="Salmond G.P."/>
        </authorList>
    </citation>
    <scope>NUCLEOTIDE SEQUENCE [LARGE SCALE GENOMIC DNA]</scope>
</reference>
<keyword evidence="2" id="KW-1185">Reference proteome</keyword>
<accession>K9L3X4</accession>
<evidence type="ECO:0000313" key="2">
    <source>
        <dbReference type="Proteomes" id="UP000010999"/>
    </source>
</evidence>
<reference evidence="2" key="1">
    <citation type="submission" date="2011-11" db="EMBL/GenBank/DDBJ databases">
        <title>Escape from toxin-antitoxin mediated abortive infection can occur by recombination within a generalized transducing phage of Pectobacterium atrosepticum.</title>
        <authorList>
            <person name="Blower T.R."/>
            <person name="Evans T.J."/>
            <person name="Przybilski R."/>
            <person name="Fineran P.C."/>
            <person name="Salmond G.P.C."/>
        </authorList>
    </citation>
    <scope>NUCLEOTIDE SEQUENCE [LARGE SCALE GENOMIC DNA]</scope>
</reference>